<comment type="caution">
    <text evidence="1">The sequence shown here is derived from an EMBL/GenBank/DDBJ whole genome shotgun (WGS) entry which is preliminary data.</text>
</comment>
<proteinExistence type="predicted"/>
<organism evidence="1 2">
    <name type="scientific">Mesonia oceanica</name>
    <dbReference type="NCBI Taxonomy" id="2687242"/>
    <lineage>
        <taxon>Bacteria</taxon>
        <taxon>Pseudomonadati</taxon>
        <taxon>Bacteroidota</taxon>
        <taxon>Flavobacteriia</taxon>
        <taxon>Flavobacteriales</taxon>
        <taxon>Flavobacteriaceae</taxon>
        <taxon>Mesonia</taxon>
    </lineage>
</organism>
<dbReference type="EMBL" id="CABVMM010000002">
    <property type="protein sequence ID" value="VVU99395.1"/>
    <property type="molecule type" value="Genomic_DNA"/>
</dbReference>
<evidence type="ECO:0000313" key="2">
    <source>
        <dbReference type="Proteomes" id="UP000356253"/>
    </source>
</evidence>
<evidence type="ECO:0000313" key="1">
    <source>
        <dbReference type="EMBL" id="VVU99395.1"/>
    </source>
</evidence>
<sequence length="32" mass="3946">MKEAFLEVIKNIRELGKQFFIELFIIFKSWRA</sequence>
<name>A0AC61Y4I7_9FLAO</name>
<accession>A0AC61Y4I7</accession>
<gene>
    <name evidence="1" type="ORF">FVB9532_00647</name>
</gene>
<keyword evidence="2" id="KW-1185">Reference proteome</keyword>
<reference evidence="1" key="1">
    <citation type="submission" date="2019-09" db="EMBL/GenBank/DDBJ databases">
        <authorList>
            <person name="Rodrigo-Torres L."/>
            <person name="Arahal R. D."/>
            <person name="Lucena T."/>
        </authorList>
    </citation>
    <scope>NUCLEOTIDE SEQUENCE</scope>
    <source>
        <strain evidence="1">ISS653</strain>
    </source>
</reference>
<protein>
    <submittedName>
        <fullName evidence="1">Uncharacterized protein</fullName>
    </submittedName>
</protein>
<dbReference type="Proteomes" id="UP000356253">
    <property type="component" value="Unassembled WGS sequence"/>
</dbReference>